<dbReference type="Pfam" id="PF09402">
    <property type="entry name" value="MSC"/>
    <property type="match status" value="1"/>
</dbReference>
<dbReference type="InParanoid" id="A0A200QWI8"/>
<keyword evidence="5 8" id="KW-0472">Membrane</keyword>
<dbReference type="GO" id="GO:0005637">
    <property type="term" value="C:nuclear inner membrane"/>
    <property type="evidence" value="ECO:0007669"/>
    <property type="project" value="UniProtKB-SubCell"/>
</dbReference>
<reference evidence="10 11" key="1">
    <citation type="journal article" date="2017" name="Mol. Plant">
        <title>The Genome of Medicinal Plant Macleaya cordata Provides New Insights into Benzylisoquinoline Alkaloids Metabolism.</title>
        <authorList>
            <person name="Liu X."/>
            <person name="Liu Y."/>
            <person name="Huang P."/>
            <person name="Ma Y."/>
            <person name="Qing Z."/>
            <person name="Tang Q."/>
            <person name="Cao H."/>
            <person name="Cheng P."/>
            <person name="Zheng Y."/>
            <person name="Yuan Z."/>
            <person name="Zhou Y."/>
            <person name="Liu J."/>
            <person name="Tang Z."/>
            <person name="Zhuo Y."/>
            <person name="Zhang Y."/>
            <person name="Yu L."/>
            <person name="Huang J."/>
            <person name="Yang P."/>
            <person name="Peng Q."/>
            <person name="Zhang J."/>
            <person name="Jiang W."/>
            <person name="Zhang Z."/>
            <person name="Lin K."/>
            <person name="Ro D.K."/>
            <person name="Chen X."/>
            <person name="Xiong X."/>
            <person name="Shang Y."/>
            <person name="Huang S."/>
            <person name="Zeng J."/>
        </authorList>
    </citation>
    <scope>NUCLEOTIDE SEQUENCE [LARGE SCALE GENOMIC DNA]</scope>
    <source>
        <strain evidence="11">cv. BLH2017</strain>
        <tissue evidence="10">Root</tissue>
    </source>
</reference>
<evidence type="ECO:0000313" key="10">
    <source>
        <dbReference type="EMBL" id="OVA14826.1"/>
    </source>
</evidence>
<feature type="compositionally biased region" description="Basic residues" evidence="7">
    <location>
        <begin position="1"/>
        <end position="12"/>
    </location>
</feature>
<keyword evidence="4 8" id="KW-1133">Transmembrane helix</keyword>
<evidence type="ECO:0000256" key="7">
    <source>
        <dbReference type="SAM" id="MobiDB-lite"/>
    </source>
</evidence>
<evidence type="ECO:0000256" key="3">
    <source>
        <dbReference type="ARBA" id="ARBA00022692"/>
    </source>
</evidence>
<gene>
    <name evidence="10" type="ORF">BVC80_8957g20</name>
</gene>
<feature type="transmembrane region" description="Helical" evidence="8">
    <location>
        <begin position="230"/>
        <end position="251"/>
    </location>
</feature>
<dbReference type="InterPro" id="IPR044780">
    <property type="entry name" value="Heh2/Src1"/>
</dbReference>
<name>A0A200QWI8_MACCD</name>
<accession>A0A200QWI8</accession>
<dbReference type="OMA" id="WVPENDV"/>
<evidence type="ECO:0000256" key="2">
    <source>
        <dbReference type="ARBA" id="ARBA00022553"/>
    </source>
</evidence>
<dbReference type="FunCoup" id="A0A200QWI8">
    <property type="interactions" value="1650"/>
</dbReference>
<dbReference type="OrthoDB" id="341403at2759"/>
<protein>
    <submittedName>
        <fullName evidence="10">Inner nuclear membrane protein MAN1</fullName>
    </submittedName>
</protein>
<dbReference type="GO" id="GO:0005783">
    <property type="term" value="C:endoplasmic reticulum"/>
    <property type="evidence" value="ECO:0007669"/>
    <property type="project" value="TreeGrafter"/>
</dbReference>
<feature type="region of interest" description="Disordered" evidence="7">
    <location>
        <begin position="1"/>
        <end position="29"/>
    </location>
</feature>
<dbReference type="InterPro" id="IPR018996">
    <property type="entry name" value="Man1/Src1-like_C"/>
</dbReference>
<organism evidence="10 11">
    <name type="scientific">Macleaya cordata</name>
    <name type="common">Five-seeded plume-poppy</name>
    <name type="synonym">Bocconia cordata</name>
    <dbReference type="NCBI Taxonomy" id="56857"/>
    <lineage>
        <taxon>Eukaryota</taxon>
        <taxon>Viridiplantae</taxon>
        <taxon>Streptophyta</taxon>
        <taxon>Embryophyta</taxon>
        <taxon>Tracheophyta</taxon>
        <taxon>Spermatophyta</taxon>
        <taxon>Magnoliopsida</taxon>
        <taxon>Ranunculales</taxon>
        <taxon>Papaveraceae</taxon>
        <taxon>Papaveroideae</taxon>
        <taxon>Macleaya</taxon>
    </lineage>
</organism>
<keyword evidence="2" id="KW-0597">Phosphoprotein</keyword>
<dbReference type="Gene3D" id="1.10.10.1180">
    <property type="entry name" value="MAN1, winged-helix domain"/>
    <property type="match status" value="1"/>
</dbReference>
<evidence type="ECO:0000256" key="5">
    <source>
        <dbReference type="ARBA" id="ARBA00023136"/>
    </source>
</evidence>
<keyword evidence="3 8" id="KW-0812">Transmembrane</keyword>
<evidence type="ECO:0000313" key="11">
    <source>
        <dbReference type="Proteomes" id="UP000195402"/>
    </source>
</evidence>
<evidence type="ECO:0000256" key="4">
    <source>
        <dbReference type="ARBA" id="ARBA00022989"/>
    </source>
</evidence>
<keyword evidence="11" id="KW-1185">Reference proteome</keyword>
<comment type="subcellular location">
    <subcellularLocation>
        <location evidence="1">Nucleus inner membrane</location>
    </subcellularLocation>
</comment>
<feature type="transmembrane region" description="Helical" evidence="8">
    <location>
        <begin position="42"/>
        <end position="63"/>
    </location>
</feature>
<feature type="domain" description="Man1/Src1-like C-terminal" evidence="9">
    <location>
        <begin position="80"/>
        <end position="346"/>
    </location>
</feature>
<dbReference type="GO" id="GO:0034399">
    <property type="term" value="C:nuclear periphery"/>
    <property type="evidence" value="ECO:0007669"/>
    <property type="project" value="TreeGrafter"/>
</dbReference>
<sequence length="406" mass="46727">MASSTPKKRLKSARINSNPTSSPSLGLLNEPSPGFFPSKGEIIRLFGVLAIAVTVGMACNYITTILNRQPKPFCDSDGSPEDFISDFCEPCPKNGECFNGNLECVRGYRKHGRSCVEDGEINQTAKELSKWVELRVCEAYVRSTCDKIGTVWVQESEILKELDKQELKEKFGLKSDSYMFTKQKAMETVESSLETRKGVHGIKELKCPDWLGERYKPLPCYIRQWVLKHAFFVVPVCSLLVGLVTLVTLLLRRVHRSRYLSSRSEELYQQICDILEEKAVMAKSFNGEGEPWVVNSWLRDHLLLPRERKDPLLWKKVEELVQEDTRLDQKRNVVRGEMKVVWEWQGVPMCYINELEDRGRAGEFLQNVFSQDRRKTFPNMQCCIDMDRGVEFDIAMEFQICQAPEK</sequence>
<dbReference type="EMBL" id="MVGT01000945">
    <property type="protein sequence ID" value="OVA14826.1"/>
    <property type="molecule type" value="Genomic_DNA"/>
</dbReference>
<keyword evidence="6" id="KW-0539">Nucleus</keyword>
<evidence type="ECO:0000256" key="1">
    <source>
        <dbReference type="ARBA" id="ARBA00004540"/>
    </source>
</evidence>
<evidence type="ECO:0000259" key="9">
    <source>
        <dbReference type="Pfam" id="PF09402"/>
    </source>
</evidence>
<comment type="caution">
    <text evidence="10">The sequence shown here is derived from an EMBL/GenBank/DDBJ whole genome shotgun (WGS) entry which is preliminary data.</text>
</comment>
<evidence type="ECO:0000256" key="6">
    <source>
        <dbReference type="ARBA" id="ARBA00023242"/>
    </source>
</evidence>
<dbReference type="AlphaFoldDB" id="A0A200QWI8"/>
<dbReference type="PANTHER" id="PTHR47808">
    <property type="entry name" value="INNER NUCLEAR MEMBRANE PROTEIN HEH2-RELATED"/>
    <property type="match status" value="1"/>
</dbReference>
<dbReference type="InterPro" id="IPR041885">
    <property type="entry name" value="MAN1_winged_helix_dom"/>
</dbReference>
<dbReference type="GO" id="GO:0003682">
    <property type="term" value="F:chromatin binding"/>
    <property type="evidence" value="ECO:0007669"/>
    <property type="project" value="InterPro"/>
</dbReference>
<feature type="compositionally biased region" description="Polar residues" evidence="7">
    <location>
        <begin position="14"/>
        <end position="24"/>
    </location>
</feature>
<dbReference type="Proteomes" id="UP000195402">
    <property type="component" value="Unassembled WGS sequence"/>
</dbReference>
<proteinExistence type="predicted"/>
<dbReference type="STRING" id="56857.A0A200QWI8"/>
<dbReference type="GO" id="GO:0071763">
    <property type="term" value="P:nuclear membrane organization"/>
    <property type="evidence" value="ECO:0007669"/>
    <property type="project" value="TreeGrafter"/>
</dbReference>
<dbReference type="PANTHER" id="PTHR47808:SF2">
    <property type="entry name" value="LEM DOMAIN-CONTAINING PROTEIN 2"/>
    <property type="match status" value="1"/>
</dbReference>
<evidence type="ECO:0000256" key="8">
    <source>
        <dbReference type="SAM" id="Phobius"/>
    </source>
</evidence>